<evidence type="ECO:0000256" key="7">
    <source>
        <dbReference type="SAM" id="MobiDB-lite"/>
    </source>
</evidence>
<organism evidence="13 14">
    <name type="scientific">Moniliophthora roreri</name>
    <name type="common">Frosty pod rot fungus</name>
    <name type="synonym">Monilia roreri</name>
    <dbReference type="NCBI Taxonomy" id="221103"/>
    <lineage>
        <taxon>Eukaryota</taxon>
        <taxon>Fungi</taxon>
        <taxon>Dikarya</taxon>
        <taxon>Basidiomycota</taxon>
        <taxon>Agaricomycotina</taxon>
        <taxon>Agaricomycetes</taxon>
        <taxon>Agaricomycetidae</taxon>
        <taxon>Agaricales</taxon>
        <taxon>Marasmiineae</taxon>
        <taxon>Marasmiaceae</taxon>
        <taxon>Moniliophthora</taxon>
    </lineage>
</organism>
<accession>A0A0W0F1L9</accession>
<evidence type="ECO:0000259" key="9">
    <source>
        <dbReference type="Pfam" id="PF23797"/>
    </source>
</evidence>
<comment type="subcellular location">
    <subcellularLocation>
        <location evidence="5">Cytoplasm</location>
    </subcellularLocation>
    <subcellularLocation>
        <location evidence="5">Nucleus</location>
    </subcellularLocation>
</comment>
<evidence type="ECO:0000256" key="5">
    <source>
        <dbReference type="PIRNR" id="PIRNR017233"/>
    </source>
</evidence>
<dbReference type="GO" id="GO:0002926">
    <property type="term" value="P:tRNA wobble base 5-methoxycarbonylmethyl-2-thiouridinylation"/>
    <property type="evidence" value="ECO:0007669"/>
    <property type="project" value="TreeGrafter"/>
</dbReference>
<reference evidence="13 14" key="1">
    <citation type="submission" date="2015-12" db="EMBL/GenBank/DDBJ databases">
        <title>Draft genome sequence of Moniliophthora roreri, the causal agent of frosty pod rot of cacao.</title>
        <authorList>
            <person name="Aime M.C."/>
            <person name="Diaz-Valderrama J.R."/>
            <person name="Kijpornyongpan T."/>
            <person name="Phillips-Mora W."/>
        </authorList>
    </citation>
    <scope>NUCLEOTIDE SEQUENCE [LARGE SCALE GENOMIC DNA]</scope>
    <source>
        <strain evidence="13 14">MCA 2952</strain>
    </source>
</reference>
<evidence type="ECO:0000256" key="1">
    <source>
        <dbReference type="ARBA" id="ARBA00005043"/>
    </source>
</evidence>
<protein>
    <recommendedName>
        <fullName evidence="5">Elongator complex protein 1</fullName>
    </recommendedName>
</protein>
<feature type="domain" description="ELP1 three-helical bundle" evidence="12">
    <location>
        <begin position="1089"/>
        <end position="1259"/>
    </location>
</feature>
<evidence type="ECO:0000259" key="10">
    <source>
        <dbReference type="Pfam" id="PF23878"/>
    </source>
</evidence>
<dbReference type="PIRSF" id="PIRSF017233">
    <property type="entry name" value="IKAP"/>
    <property type="match status" value="1"/>
</dbReference>
<evidence type="ECO:0000313" key="14">
    <source>
        <dbReference type="Proteomes" id="UP000054988"/>
    </source>
</evidence>
<dbReference type="InterPro" id="IPR056166">
    <property type="entry name" value="TPR_ELP1"/>
</dbReference>
<feature type="compositionally biased region" description="Basic residues" evidence="7">
    <location>
        <begin position="1173"/>
        <end position="1185"/>
    </location>
</feature>
<keyword evidence="3 5" id="KW-0963">Cytoplasm</keyword>
<comment type="pathway">
    <text evidence="1">tRNA modification; 5-methoxycarbonylmethyl-2-thiouridine-tRNA biosynthesis.</text>
</comment>
<name>A0A0W0F1L9_MONRR</name>
<dbReference type="GO" id="GO:0000049">
    <property type="term" value="F:tRNA binding"/>
    <property type="evidence" value="ECO:0007669"/>
    <property type="project" value="TreeGrafter"/>
</dbReference>
<dbReference type="Pfam" id="PF04762">
    <property type="entry name" value="Beta-prop_ELP1_1st"/>
    <property type="match status" value="1"/>
</dbReference>
<dbReference type="InterPro" id="IPR056169">
    <property type="entry name" value="HB_ELP1"/>
</dbReference>
<evidence type="ECO:0000313" key="13">
    <source>
        <dbReference type="EMBL" id="KTB30148.1"/>
    </source>
</evidence>
<dbReference type="EMBL" id="LATX01002395">
    <property type="protein sequence ID" value="KTB30148.1"/>
    <property type="molecule type" value="Genomic_DNA"/>
</dbReference>
<sequence length="1319" mass="147122">MRNLVLASARTISLPLNAHITSTALDLDQNALYAASEKVSVDGEVEVEIYRIGEDETVDQPAIYTIFSSIASGSRSASQVVSLRVIPDSRKLVAVMRGGDITTMPLDEEAAMAQIEGSVDQGFLAASWSPDESLLALITGDAKLILMTSEFDVLSEGPMETTDFGKDAPINVGWGSKQTQFHGSLGKAAAQAPTNVAVGSSPDDDTLPRISWRGDGAYFVVSTTTQNSTLAHRVLRVYDRQGVLQSTSEGVPGLEHTLSWRPSGNLIAGTQRFGFEGGGAGRAGRHDLVFFERNGLRHGEFELRPKDMGIIQQEKFKWGYRVKEVGWNSHSNVLTVWIEREEGDDLVQLWTTGNYHWYLKQEIAGHFTSVTWHPENAMELILTTSSGITRRTYGYETNASNSPPPKDSALVGVFDGSSILLTPFRTQNVPPPMSSLQLSLADVVLPHGSGIPIHLSFSAHSDTLGVLWETGYIELWALNTRLGPGRGKVMEPKRSFALHVKGSESVLEYRQIVLLDDQEYPEKPIYAALLGVGTSGSDHVVIVKCDGESRFSSIPLGGRDGRLVSNGGVLVWQSTNGELEKVEFKDETTTPIGRFSEFCFTAQLASVSDNKLLLMGLTDSGQLHITVNTKNADPTTSTSRIIASNATSFCVASGHLIFTTGAHESIFAPLSDLPELLAKDDEGNLLVKEVPLSNWEKRRVERGSRIVVPVPSNMSLVLQMPRGNLETINPRPLVLEVVRQDLNSGQYRKAFMSCRKHRVDLNFLVDHDQVAFLKGLSSFVEQVNEVDHINLLLTSVGRGTQPPATINRLCDSLREELEKKDLKGYVNSILTAHVVKTPPDREAGLSFLLRIRDADPSLVEDAVKYIIFLIDADKLFDAALGMYDFSLVLMIAQHAQRDPREYLPFLRELRALDTYYQRFRIDDHLRRYANALKNLSLAGPSRFDEAIEYAERHQLYGVALKIWKDTDKYPRVLEVYGDWLYERREFRNAAGVFVQAGHLQKAMVAHEKALEWQELFDLAVRTQVSAEDLEAMAYRVSEDLVSKKRFAEAAKVLLDYANDIRTAVINLVQGNELSEARRIVALKKKPELLDEVIYPGALESRAQIAEDVTEMREQLRKQLNRIRELRIKKVEEPDEFYGVEDTALHNVDVMTDISMAPTTFTRYTIAPSTASRTSKKSSRSKRKAERKVGSGRKGTVDEEEYLLKSVTNLSGRFSASRDEAGKLLPHLLQFTPEHRDEGMAMQEDVAQLEQELKTAIDEIWTKTPVVEGQDQEPVVPAQDSWAARMEEVERNRRINPAERVPKPDILSADWKLKLYEIEM</sequence>
<dbReference type="SUPFAM" id="SSF82171">
    <property type="entry name" value="DPP6 N-terminal domain-like"/>
    <property type="match status" value="1"/>
</dbReference>
<evidence type="ECO:0000259" key="8">
    <source>
        <dbReference type="Pfam" id="PF04762"/>
    </source>
</evidence>
<dbReference type="PANTHER" id="PTHR12747:SF0">
    <property type="entry name" value="ELONGATOR COMPLEX PROTEIN 1"/>
    <property type="match status" value="1"/>
</dbReference>
<feature type="domain" description="ELP1 first N-terminal beta-propeller" evidence="8">
    <location>
        <begin position="1"/>
        <end position="375"/>
    </location>
</feature>
<evidence type="ECO:0000256" key="2">
    <source>
        <dbReference type="ARBA" id="ARBA00006086"/>
    </source>
</evidence>
<dbReference type="Pfam" id="PF23925">
    <property type="entry name" value="A-sol_ELP1"/>
    <property type="match status" value="2"/>
</dbReference>
<dbReference type="Pfam" id="PF23797">
    <property type="entry name" value="Beta-prop_ELP1_2nd"/>
    <property type="match status" value="1"/>
</dbReference>
<keyword evidence="4" id="KW-0819">tRNA processing</keyword>
<feature type="coiled-coil region" evidence="6">
    <location>
        <begin position="1101"/>
        <end position="1132"/>
    </location>
</feature>
<dbReference type="PANTHER" id="PTHR12747">
    <property type="entry name" value="ELONGATOR COMPLEX PROTEIN 1"/>
    <property type="match status" value="1"/>
</dbReference>
<gene>
    <name evidence="13" type="ORF">WG66_17282</name>
</gene>
<keyword evidence="13" id="KW-0808">Transferase</keyword>
<evidence type="ECO:0000259" key="12">
    <source>
        <dbReference type="Pfam" id="PF23936"/>
    </source>
</evidence>
<dbReference type="eggNOG" id="KOG1920">
    <property type="taxonomic scope" value="Eukaryota"/>
</dbReference>
<dbReference type="GO" id="GO:0033588">
    <property type="term" value="C:elongator holoenzyme complex"/>
    <property type="evidence" value="ECO:0007669"/>
    <property type="project" value="InterPro"/>
</dbReference>
<dbReference type="InterPro" id="IPR056164">
    <property type="entry name" value="Beta-prop_ELP1_1st"/>
</dbReference>
<keyword evidence="13" id="KW-0418">Kinase</keyword>
<dbReference type="GO" id="GO:0016301">
    <property type="term" value="F:kinase activity"/>
    <property type="evidence" value="ECO:0007669"/>
    <property type="project" value="UniProtKB-KW"/>
</dbReference>
<dbReference type="GO" id="GO:0005634">
    <property type="term" value="C:nucleus"/>
    <property type="evidence" value="ECO:0007669"/>
    <property type="project" value="UniProtKB-SubCell"/>
</dbReference>
<keyword evidence="5" id="KW-0539">Nucleus</keyword>
<proteinExistence type="inferred from homology"/>
<feature type="domain" description="ELP1 TPR" evidence="10">
    <location>
        <begin position="916"/>
        <end position="1078"/>
    </location>
</feature>
<dbReference type="InterPro" id="IPR056167">
    <property type="entry name" value="A-sol_ELP1"/>
</dbReference>
<evidence type="ECO:0000256" key="3">
    <source>
        <dbReference type="ARBA" id="ARBA00022490"/>
    </source>
</evidence>
<comment type="function">
    <text evidence="5">Component of the elongator complex which is required for multiple tRNA modifications, including mcm5U (5-methoxycarbonylmethyl uridine), mcm5s2U (5-methoxycarbonylmethyl-2-thiouridine), and ncm5U (5-carbamoylmethyl uridine). The elongator complex catalyzes formation of carboxymethyluridine in the wobble base at position 34 in tRNAs.</text>
</comment>
<keyword evidence="6" id="KW-0175">Coiled coil</keyword>
<feature type="region of interest" description="Disordered" evidence="7">
    <location>
        <begin position="1167"/>
        <end position="1194"/>
    </location>
</feature>
<dbReference type="Pfam" id="PF23936">
    <property type="entry name" value="HB_ELP1"/>
    <property type="match status" value="1"/>
</dbReference>
<comment type="caution">
    <text evidence="13">The sequence shown here is derived from an EMBL/GenBank/DDBJ whole genome shotgun (WGS) entry which is preliminary data.</text>
</comment>
<evidence type="ECO:0000256" key="6">
    <source>
        <dbReference type="SAM" id="Coils"/>
    </source>
</evidence>
<dbReference type="InterPro" id="IPR056165">
    <property type="entry name" value="Beta-prop_ELP1_2nd"/>
</dbReference>
<feature type="domain" description="ELP1 alpha-solenoid" evidence="11">
    <location>
        <begin position="805"/>
        <end position="909"/>
    </location>
</feature>
<dbReference type="Pfam" id="PF23878">
    <property type="entry name" value="TPR_ELP1"/>
    <property type="match status" value="1"/>
</dbReference>
<dbReference type="GO" id="GO:0005829">
    <property type="term" value="C:cytosol"/>
    <property type="evidence" value="ECO:0007669"/>
    <property type="project" value="TreeGrafter"/>
</dbReference>
<evidence type="ECO:0000259" key="11">
    <source>
        <dbReference type="Pfam" id="PF23925"/>
    </source>
</evidence>
<dbReference type="UniPathway" id="UPA00988"/>
<evidence type="ECO:0000256" key="4">
    <source>
        <dbReference type="ARBA" id="ARBA00022694"/>
    </source>
</evidence>
<dbReference type="Proteomes" id="UP000054988">
    <property type="component" value="Unassembled WGS sequence"/>
</dbReference>
<feature type="domain" description="ELP1 N-terminal second beta-propeller" evidence="9">
    <location>
        <begin position="413"/>
        <end position="707"/>
    </location>
</feature>
<feature type="domain" description="ELP1 alpha-solenoid" evidence="11">
    <location>
        <begin position="731"/>
        <end position="796"/>
    </location>
</feature>
<comment type="similarity">
    <text evidence="2 5">Belongs to the ELP1/IKA1 family.</text>
</comment>
<dbReference type="InterPro" id="IPR006849">
    <property type="entry name" value="Elp1"/>
</dbReference>